<evidence type="ECO:0000313" key="2">
    <source>
        <dbReference type="Proteomes" id="UP000011761"/>
    </source>
</evidence>
<protein>
    <submittedName>
        <fullName evidence="1">Uncharacterized protein</fullName>
    </submittedName>
</protein>
<dbReference type="GeneID" id="19111073"/>
<dbReference type="KEGG" id="bcom:BAUCODRAFT_29972"/>
<organism evidence="1 2">
    <name type="scientific">Baudoinia panamericana (strain UAMH 10762)</name>
    <name type="common">Angels' share fungus</name>
    <name type="synonym">Baudoinia compniacensis (strain UAMH 10762)</name>
    <dbReference type="NCBI Taxonomy" id="717646"/>
    <lineage>
        <taxon>Eukaryota</taxon>
        <taxon>Fungi</taxon>
        <taxon>Dikarya</taxon>
        <taxon>Ascomycota</taxon>
        <taxon>Pezizomycotina</taxon>
        <taxon>Dothideomycetes</taxon>
        <taxon>Dothideomycetidae</taxon>
        <taxon>Mycosphaerellales</taxon>
        <taxon>Teratosphaeriaceae</taxon>
        <taxon>Baudoinia</taxon>
    </lineage>
</organism>
<dbReference type="RefSeq" id="XP_007672913.1">
    <property type="nucleotide sequence ID" value="XM_007674723.1"/>
</dbReference>
<accession>M2LY26</accession>
<keyword evidence="2" id="KW-1185">Reference proteome</keyword>
<proteinExistence type="predicted"/>
<sequence>MTFRLTLQIARVRPLARSPVHLARYESGNVSADCSVFANGLTRCTLTTERRGSFLMVIVRYHHTSSIFNHVGDRPLPSEPFGYCTTPF</sequence>
<dbReference type="AlphaFoldDB" id="M2LY26"/>
<dbReference type="Proteomes" id="UP000011761">
    <property type="component" value="Unassembled WGS sequence"/>
</dbReference>
<gene>
    <name evidence="1" type="ORF">BAUCODRAFT_29972</name>
</gene>
<reference evidence="1 2" key="1">
    <citation type="journal article" date="2012" name="PLoS Pathog.">
        <title>Diverse lifestyles and strategies of plant pathogenesis encoded in the genomes of eighteen Dothideomycetes fungi.</title>
        <authorList>
            <person name="Ohm R.A."/>
            <person name="Feau N."/>
            <person name="Henrissat B."/>
            <person name="Schoch C.L."/>
            <person name="Horwitz B.A."/>
            <person name="Barry K.W."/>
            <person name="Condon B.J."/>
            <person name="Copeland A.C."/>
            <person name="Dhillon B."/>
            <person name="Glaser F."/>
            <person name="Hesse C.N."/>
            <person name="Kosti I."/>
            <person name="LaButti K."/>
            <person name="Lindquist E.A."/>
            <person name="Lucas S."/>
            <person name="Salamov A.A."/>
            <person name="Bradshaw R.E."/>
            <person name="Ciuffetti L."/>
            <person name="Hamelin R.C."/>
            <person name="Kema G.H.J."/>
            <person name="Lawrence C."/>
            <person name="Scott J.A."/>
            <person name="Spatafora J.W."/>
            <person name="Turgeon B.G."/>
            <person name="de Wit P.J.G.M."/>
            <person name="Zhong S."/>
            <person name="Goodwin S.B."/>
            <person name="Grigoriev I.V."/>
        </authorList>
    </citation>
    <scope>NUCLEOTIDE SEQUENCE [LARGE SCALE GENOMIC DNA]</scope>
    <source>
        <strain evidence="1 2">UAMH 10762</strain>
    </source>
</reference>
<dbReference type="EMBL" id="KB445551">
    <property type="protein sequence ID" value="EMC99602.1"/>
    <property type="molecule type" value="Genomic_DNA"/>
</dbReference>
<evidence type="ECO:0000313" key="1">
    <source>
        <dbReference type="EMBL" id="EMC99602.1"/>
    </source>
</evidence>
<dbReference type="HOGENOM" id="CLU_2468697_0_0_1"/>
<name>M2LY26_BAUPA</name>